<dbReference type="InterPro" id="IPR010071">
    <property type="entry name" value="AA_adenyl_dom"/>
</dbReference>
<evidence type="ECO:0000259" key="1">
    <source>
        <dbReference type="Pfam" id="PF00501"/>
    </source>
</evidence>
<dbReference type="PANTHER" id="PTHR45527:SF1">
    <property type="entry name" value="FATTY ACID SYNTHASE"/>
    <property type="match status" value="1"/>
</dbReference>
<dbReference type="Gene3D" id="3.30.300.30">
    <property type="match status" value="1"/>
</dbReference>
<dbReference type="RefSeq" id="WP_329081302.1">
    <property type="nucleotide sequence ID" value="NZ_CP108849.2"/>
</dbReference>
<dbReference type="SUPFAM" id="SSF56801">
    <property type="entry name" value="Acetyl-CoA synthetase-like"/>
    <property type="match status" value="1"/>
</dbReference>
<organism evidence="2 3">
    <name type="scientific">Streptomyces niveus</name>
    <name type="common">Streptomyces spheroides</name>
    <dbReference type="NCBI Taxonomy" id="193462"/>
    <lineage>
        <taxon>Bacteria</taxon>
        <taxon>Bacillati</taxon>
        <taxon>Actinomycetota</taxon>
        <taxon>Actinomycetes</taxon>
        <taxon>Kitasatosporales</taxon>
        <taxon>Streptomycetaceae</taxon>
        <taxon>Streptomyces</taxon>
    </lineage>
</organism>
<dbReference type="NCBIfam" id="TIGR01733">
    <property type="entry name" value="AA-adenyl-dom"/>
    <property type="match status" value="1"/>
</dbReference>
<dbReference type="InterPro" id="IPR045851">
    <property type="entry name" value="AMP-bd_C_sf"/>
</dbReference>
<dbReference type="InterPro" id="IPR020845">
    <property type="entry name" value="AMP-binding_CS"/>
</dbReference>
<evidence type="ECO:0000313" key="3">
    <source>
        <dbReference type="Proteomes" id="UP001432209"/>
    </source>
</evidence>
<reference evidence="2" key="1">
    <citation type="submission" date="2022-10" db="EMBL/GenBank/DDBJ databases">
        <title>The complete genomes of actinobacterial strains from the NBC collection.</title>
        <authorList>
            <person name="Joergensen T.S."/>
            <person name="Alvarez Arevalo M."/>
            <person name="Sterndorff E.B."/>
            <person name="Faurdal D."/>
            <person name="Vuksanovic O."/>
            <person name="Mourched A.-S."/>
            <person name="Charusanti P."/>
            <person name="Shaw S."/>
            <person name="Blin K."/>
            <person name="Weber T."/>
        </authorList>
    </citation>
    <scope>NUCLEOTIDE SEQUENCE</scope>
    <source>
        <strain evidence="2">NBC_01432</strain>
    </source>
</reference>
<name>A0ABZ2AH03_STRNV</name>
<dbReference type="InterPro" id="IPR042099">
    <property type="entry name" value="ANL_N_sf"/>
</dbReference>
<dbReference type="EMBL" id="CP109495">
    <property type="protein sequence ID" value="WUX56555.1"/>
    <property type="molecule type" value="Genomic_DNA"/>
</dbReference>
<proteinExistence type="predicted"/>
<dbReference type="InterPro" id="IPR000873">
    <property type="entry name" value="AMP-dep_synth/lig_dom"/>
</dbReference>
<keyword evidence="3" id="KW-1185">Reference proteome</keyword>
<dbReference type="Gene3D" id="3.40.50.12780">
    <property type="entry name" value="N-terminal domain of ligase-like"/>
    <property type="match status" value="1"/>
</dbReference>
<dbReference type="PANTHER" id="PTHR45527">
    <property type="entry name" value="NONRIBOSOMAL PEPTIDE SYNTHETASE"/>
    <property type="match status" value="1"/>
</dbReference>
<accession>A0ABZ2AH03</accession>
<dbReference type="Proteomes" id="UP001432209">
    <property type="component" value="Chromosome"/>
</dbReference>
<feature type="domain" description="AMP-dependent synthetase/ligase" evidence="1">
    <location>
        <begin position="22"/>
        <end position="362"/>
    </location>
</feature>
<evidence type="ECO:0000313" key="2">
    <source>
        <dbReference type="EMBL" id="WUX56555.1"/>
    </source>
</evidence>
<sequence length="505" mass="55188">MNQTPVPGHGLHERFLTGLALSPGRTAIRVHATESLTYEQMHELAMRRAAALRAMAPQGPHNVAVLADKSLTAYVGIIAALYAGATVVPLNPRFPAERTRSMLTAANVSTVIADPIGRSSLAETELDLPVLDEGRTGPSLDTPVAVSPSDVAYVLFTSGSTGRPKGVPITHGANHHYFDLLDRRYDFSPDDVFCQNVGLNFDCAMFEMFCAWGNGAQVHPVPPAAHRDLPAFLAERKMTVWFSTPSGITFIRRMGGLTPGSMPTLRWTFFAGEALLHEDAADWHVAAPQSKIENLYGPTELTVTITGHRWSPKTTEEQTVNGGVPIGKVHPGHDHLLLDDDGESAVEGELCVAGPQMTPGYLDGDDNRGRFLEHAGRRWYRTGDRVRRLDDDELIYLGRMDAQVQIQGFRVELAEVDHVVRQCTGVQNAATVTRPAPNGGLELVLYYTGERIPSATLRRELAAHLPDPMVPKTFRHVPEFPLNSNRKVDRAQLAREAAALSDGRA</sequence>
<gene>
    <name evidence="2" type="ORF">OG442_36330</name>
</gene>
<protein>
    <submittedName>
        <fullName evidence="2">Amino acid adenylation domain-containing protein</fullName>
    </submittedName>
</protein>
<dbReference type="Pfam" id="PF00501">
    <property type="entry name" value="AMP-binding"/>
    <property type="match status" value="1"/>
</dbReference>
<dbReference type="PROSITE" id="PS00455">
    <property type="entry name" value="AMP_BINDING"/>
    <property type="match status" value="1"/>
</dbReference>